<dbReference type="InterPro" id="IPR000740">
    <property type="entry name" value="GrpE"/>
</dbReference>
<feature type="region of interest" description="Disordered" evidence="13">
    <location>
        <begin position="1"/>
        <end position="29"/>
    </location>
</feature>
<feature type="compositionally biased region" description="Basic and acidic residues" evidence="13">
    <location>
        <begin position="10"/>
        <end position="20"/>
    </location>
</feature>
<comment type="caution">
    <text evidence="14">The sequence shown here is derived from an EMBL/GenBank/DDBJ whole genome shotgun (WGS) entry which is preliminary data.</text>
</comment>
<dbReference type="SUPFAM" id="SSF51064">
    <property type="entry name" value="Head domain of nucleotide exchange factor GrpE"/>
    <property type="match status" value="1"/>
</dbReference>
<dbReference type="GO" id="GO:0006457">
    <property type="term" value="P:protein folding"/>
    <property type="evidence" value="ECO:0007669"/>
    <property type="project" value="InterPro"/>
</dbReference>
<evidence type="ECO:0000256" key="12">
    <source>
        <dbReference type="RuleBase" id="RU004478"/>
    </source>
</evidence>
<dbReference type="Proteomes" id="UP000019464">
    <property type="component" value="Unassembled WGS sequence"/>
</dbReference>
<evidence type="ECO:0000256" key="3">
    <source>
        <dbReference type="ARBA" id="ARBA00011738"/>
    </source>
</evidence>
<evidence type="ECO:0000313" key="15">
    <source>
        <dbReference type="Proteomes" id="UP000019464"/>
    </source>
</evidence>
<evidence type="ECO:0000256" key="5">
    <source>
        <dbReference type="ARBA" id="ARBA00023016"/>
    </source>
</evidence>
<dbReference type="PANTHER" id="PTHR21237:SF23">
    <property type="entry name" value="GRPE PROTEIN HOMOLOG, MITOCHONDRIAL"/>
    <property type="match status" value="1"/>
</dbReference>
<dbReference type="PRINTS" id="PR00773">
    <property type="entry name" value="GRPEPROTEIN"/>
</dbReference>
<dbReference type="GO" id="GO:0051082">
    <property type="term" value="F:unfolded protein binding"/>
    <property type="evidence" value="ECO:0007669"/>
    <property type="project" value="TreeGrafter"/>
</dbReference>
<dbReference type="Gene3D" id="2.30.22.10">
    <property type="entry name" value="Head domain of nucleotide exchange factor GrpE"/>
    <property type="match status" value="1"/>
</dbReference>
<dbReference type="PANTHER" id="PTHR21237">
    <property type="entry name" value="GRPE PROTEIN"/>
    <property type="match status" value="1"/>
</dbReference>
<dbReference type="OrthoDB" id="9789811at2"/>
<evidence type="ECO:0000256" key="4">
    <source>
        <dbReference type="ARBA" id="ARBA00022490"/>
    </source>
</evidence>
<name>W9UXN0_9GAMM</name>
<dbReference type="Pfam" id="PF01025">
    <property type="entry name" value="GrpE"/>
    <property type="match status" value="1"/>
</dbReference>
<dbReference type="PATRIC" id="fig|1229521.3.peg.3670"/>
<evidence type="ECO:0000256" key="2">
    <source>
        <dbReference type="ARBA" id="ARBA00009054"/>
    </source>
</evidence>
<dbReference type="GO" id="GO:0000774">
    <property type="term" value="F:adenyl-nucleotide exchange factor activity"/>
    <property type="evidence" value="ECO:0007669"/>
    <property type="project" value="InterPro"/>
</dbReference>
<evidence type="ECO:0000256" key="6">
    <source>
        <dbReference type="ARBA" id="ARBA00023186"/>
    </source>
</evidence>
<dbReference type="NCBIfam" id="NF010738">
    <property type="entry name" value="PRK14140.1"/>
    <property type="match status" value="1"/>
</dbReference>
<comment type="similarity">
    <text evidence="2 10 12">Belongs to the GrpE family.</text>
</comment>
<comment type="subcellular location">
    <subcellularLocation>
        <location evidence="1 10">Cytoplasm</location>
    </subcellularLocation>
</comment>
<dbReference type="SUPFAM" id="SSF58014">
    <property type="entry name" value="Coiled-coil domain of nucleotide exchange factor GrpE"/>
    <property type="match status" value="1"/>
</dbReference>
<dbReference type="EMBL" id="AONB01000024">
    <property type="protein sequence ID" value="EXJ09481.1"/>
    <property type="molecule type" value="Genomic_DNA"/>
</dbReference>
<organism evidence="14 15">
    <name type="scientific">Nitrincola nitratireducens</name>
    <dbReference type="NCBI Taxonomy" id="1229521"/>
    <lineage>
        <taxon>Bacteria</taxon>
        <taxon>Pseudomonadati</taxon>
        <taxon>Pseudomonadota</taxon>
        <taxon>Gammaproteobacteria</taxon>
        <taxon>Oceanospirillales</taxon>
        <taxon>Oceanospirillaceae</taxon>
        <taxon>Nitrincola</taxon>
    </lineage>
</organism>
<dbReference type="RefSeq" id="WP_036513978.1">
    <property type="nucleotide sequence ID" value="NZ_AONB01000024.1"/>
</dbReference>
<dbReference type="FunFam" id="2.30.22.10:FF:000001">
    <property type="entry name" value="Protein GrpE"/>
    <property type="match status" value="1"/>
</dbReference>
<keyword evidence="5 10" id="KW-0346">Stress response</keyword>
<dbReference type="GO" id="GO:0042803">
    <property type="term" value="F:protein homodimerization activity"/>
    <property type="evidence" value="ECO:0007669"/>
    <property type="project" value="InterPro"/>
</dbReference>
<gene>
    <name evidence="10 14" type="primary">grpE</name>
    <name evidence="14" type="ORF">D791_03640</name>
</gene>
<dbReference type="STRING" id="1229521.D791_03640"/>
<proteinExistence type="inferred from homology"/>
<dbReference type="InterPro" id="IPR009012">
    <property type="entry name" value="GrpE_head"/>
</dbReference>
<dbReference type="AlphaFoldDB" id="W9UXN0"/>
<keyword evidence="6 10" id="KW-0143">Chaperone</keyword>
<reference evidence="15" key="1">
    <citation type="submission" date="2012-11" db="EMBL/GenBank/DDBJ databases">
        <authorList>
            <person name="Singh A."/>
            <person name="Pinnaka A.K."/>
            <person name="Vaidya B."/>
        </authorList>
    </citation>
    <scope>NUCLEOTIDE SEQUENCE [LARGE SCALE GENOMIC DNA]</scope>
    <source>
        <strain evidence="15">AK23</strain>
    </source>
</reference>
<evidence type="ECO:0000256" key="13">
    <source>
        <dbReference type="SAM" id="MobiDB-lite"/>
    </source>
</evidence>
<evidence type="ECO:0000256" key="11">
    <source>
        <dbReference type="RuleBase" id="RU000639"/>
    </source>
</evidence>
<protein>
    <recommendedName>
        <fullName evidence="8 10">Protein GrpE</fullName>
    </recommendedName>
    <alternativeName>
        <fullName evidence="9 10">HSP-70 cofactor</fullName>
    </alternativeName>
</protein>
<dbReference type="GO" id="GO:0005829">
    <property type="term" value="C:cytosol"/>
    <property type="evidence" value="ECO:0007669"/>
    <property type="project" value="TreeGrafter"/>
</dbReference>
<evidence type="ECO:0000256" key="9">
    <source>
        <dbReference type="ARBA" id="ARBA00076414"/>
    </source>
</evidence>
<evidence type="ECO:0000256" key="7">
    <source>
        <dbReference type="ARBA" id="ARBA00053401"/>
    </source>
</evidence>
<dbReference type="PROSITE" id="PS01071">
    <property type="entry name" value="GRPE"/>
    <property type="match status" value="1"/>
</dbReference>
<dbReference type="CDD" id="cd00446">
    <property type="entry name" value="GrpE"/>
    <property type="match status" value="1"/>
</dbReference>
<comment type="function">
    <text evidence="7 10 11">Participates actively in the response to hyperosmotic and heat shock by preventing the aggregation of stress-denatured proteins, in association with DnaK and GrpE. It is the nucleotide exchange factor for DnaK and may function as a thermosensor. Unfolded proteins bind initially to DnaJ; upon interaction with the DnaJ-bound protein, DnaK hydrolyzes its bound ATP, resulting in the formation of a stable complex. GrpE releases ADP from DnaK; ATP binding to DnaK triggers the release of the substrate protein, thus completing the reaction cycle. Several rounds of ATP-dependent interactions between DnaJ, DnaK and GrpE are required for fully efficient folding.</text>
</comment>
<dbReference type="HAMAP" id="MF_01151">
    <property type="entry name" value="GrpE"/>
    <property type="match status" value="1"/>
</dbReference>
<dbReference type="Gene3D" id="3.90.20.20">
    <property type="match status" value="1"/>
</dbReference>
<reference evidence="14 15" key="2">
    <citation type="journal article" date="2015" name="Syst. Appl. Microbiol.">
        <title>Nitrincola nitratireducens sp. nov. isolated from a haloalkaline crater lake.</title>
        <authorList>
            <person name="Singh A."/>
            <person name="Vaidya B."/>
            <person name="Tanuku N.R."/>
            <person name="Pinnaka A.K."/>
        </authorList>
    </citation>
    <scope>NUCLEOTIDE SEQUENCE [LARGE SCALE GENOMIC DNA]</scope>
    <source>
        <strain evidence="14 15">AK23</strain>
    </source>
</reference>
<dbReference type="GO" id="GO:0051087">
    <property type="term" value="F:protein-folding chaperone binding"/>
    <property type="evidence" value="ECO:0007669"/>
    <property type="project" value="InterPro"/>
</dbReference>
<evidence type="ECO:0000256" key="1">
    <source>
        <dbReference type="ARBA" id="ARBA00004496"/>
    </source>
</evidence>
<keyword evidence="4 10" id="KW-0963">Cytoplasm</keyword>
<evidence type="ECO:0000256" key="10">
    <source>
        <dbReference type="HAMAP-Rule" id="MF_01151"/>
    </source>
</evidence>
<keyword evidence="15" id="KW-1185">Reference proteome</keyword>
<dbReference type="NCBIfam" id="NF010737">
    <property type="entry name" value="PRK14139.1"/>
    <property type="match status" value="1"/>
</dbReference>
<evidence type="ECO:0000256" key="8">
    <source>
        <dbReference type="ARBA" id="ARBA00072274"/>
    </source>
</evidence>
<dbReference type="NCBIfam" id="NF010748">
    <property type="entry name" value="PRK14150.1"/>
    <property type="match status" value="1"/>
</dbReference>
<evidence type="ECO:0000313" key="14">
    <source>
        <dbReference type="EMBL" id="EXJ09481.1"/>
    </source>
</evidence>
<sequence>MATEQQKQSEQQHAESRDENLVDQVESSVNEADLAEEISEASAQQGAEPAELLVLAQARIDELTHELSEQKLRTAAEVQNIRRRAEQDVEKAHKFALDKFAQELLPVVDSLERAIDACQAEDDATVALREGVEMTLTLFLNSVAKFNLEPVNPIEQPFDPELHQAISMVDVPNMAANTVVSVMQKGYTLNGRLVRPAMVVVAKG</sequence>
<dbReference type="InterPro" id="IPR013805">
    <property type="entry name" value="GrpE_CC"/>
</dbReference>
<accession>W9UXN0</accession>
<comment type="subunit">
    <text evidence="3 10">Homodimer.</text>
</comment>